<evidence type="ECO:0000313" key="3">
    <source>
        <dbReference type="Proteomes" id="UP000275846"/>
    </source>
</evidence>
<reference evidence="2 3" key="2">
    <citation type="submission" date="2018-11" db="EMBL/GenBank/DDBJ databases">
        <authorList>
            <consortium name="Pathogen Informatics"/>
        </authorList>
    </citation>
    <scope>NUCLEOTIDE SEQUENCE [LARGE SCALE GENOMIC DNA]</scope>
    <source>
        <strain evidence="2 3">NST_G2</strain>
    </source>
</reference>
<dbReference type="EMBL" id="UYSU01039683">
    <property type="protein sequence ID" value="VDM01581.1"/>
    <property type="molecule type" value="Genomic_DNA"/>
</dbReference>
<feature type="transmembrane region" description="Helical" evidence="1">
    <location>
        <begin position="76"/>
        <end position="95"/>
    </location>
</feature>
<evidence type="ECO:0000313" key="4">
    <source>
        <dbReference type="WBParaSite" id="SSLN_0001576301-mRNA-1"/>
    </source>
</evidence>
<organism evidence="4">
    <name type="scientific">Schistocephalus solidus</name>
    <name type="common">Tapeworm</name>
    <dbReference type="NCBI Taxonomy" id="70667"/>
    <lineage>
        <taxon>Eukaryota</taxon>
        <taxon>Metazoa</taxon>
        <taxon>Spiralia</taxon>
        <taxon>Lophotrochozoa</taxon>
        <taxon>Platyhelminthes</taxon>
        <taxon>Cestoda</taxon>
        <taxon>Eucestoda</taxon>
        <taxon>Diphyllobothriidea</taxon>
        <taxon>Diphyllobothriidae</taxon>
        <taxon>Schistocephalus</taxon>
    </lineage>
</organism>
<dbReference type="AlphaFoldDB" id="A0A183TFE7"/>
<evidence type="ECO:0000256" key="1">
    <source>
        <dbReference type="SAM" id="Phobius"/>
    </source>
</evidence>
<proteinExistence type="predicted"/>
<evidence type="ECO:0000313" key="2">
    <source>
        <dbReference type="EMBL" id="VDM01581.1"/>
    </source>
</evidence>
<keyword evidence="1" id="KW-0812">Transmembrane</keyword>
<keyword evidence="1" id="KW-0472">Membrane</keyword>
<keyword evidence="1" id="KW-1133">Transmembrane helix</keyword>
<protein>
    <submittedName>
        <fullName evidence="4">Secreted protein</fullName>
    </submittedName>
</protein>
<keyword evidence="3" id="KW-1185">Reference proteome</keyword>
<accession>A0A183TFE7</accession>
<sequence length="179" mass="19354">MLVKVRVCVVGVEVLVMGNTTKIAFGRSISLVYMVNAPVATSSWYPTPNCGSSKLVLPSGYTPSNRHDRRAKPGEVSGVVCVFTFVTAAPFLLLFHLSRPPCHPSTLLIILLPLLSGFSPLSPPLLYSYFFPFSLSPHHSLPHHGRKSPTAWATCNHVGGPGESVFLSLTQIVTRSGVR</sequence>
<reference evidence="4" key="1">
    <citation type="submission" date="2016-06" db="UniProtKB">
        <authorList>
            <consortium name="WormBaseParasite"/>
        </authorList>
    </citation>
    <scope>IDENTIFICATION</scope>
</reference>
<feature type="transmembrane region" description="Helical" evidence="1">
    <location>
        <begin position="107"/>
        <end position="130"/>
    </location>
</feature>
<dbReference type="Proteomes" id="UP000275846">
    <property type="component" value="Unassembled WGS sequence"/>
</dbReference>
<name>A0A183TFE7_SCHSO</name>
<gene>
    <name evidence="2" type="ORF">SSLN_LOCUS15195</name>
</gene>
<dbReference type="WBParaSite" id="SSLN_0001576301-mRNA-1">
    <property type="protein sequence ID" value="SSLN_0001576301-mRNA-1"/>
    <property type="gene ID" value="SSLN_0001576301"/>
</dbReference>